<evidence type="ECO:0000313" key="1">
    <source>
        <dbReference type="EMBL" id="EBO6013655.1"/>
    </source>
</evidence>
<accession>A0A5U0WPV2</accession>
<protein>
    <submittedName>
        <fullName evidence="1">Uncharacterized protein</fullName>
    </submittedName>
</protein>
<dbReference type="EMBL" id="AAGJAO010000012">
    <property type="protein sequence ID" value="EBO6013655.1"/>
    <property type="molecule type" value="Genomic_DNA"/>
</dbReference>
<comment type="caution">
    <text evidence="1">The sequence shown here is derived from an EMBL/GenBank/DDBJ whole genome shotgun (WGS) entry which is preliminary data.</text>
</comment>
<organism evidence="1">
    <name type="scientific">Salmonella enterica</name>
    <name type="common">Salmonella choleraesuis</name>
    <dbReference type="NCBI Taxonomy" id="28901"/>
    <lineage>
        <taxon>Bacteria</taxon>
        <taxon>Pseudomonadati</taxon>
        <taxon>Pseudomonadota</taxon>
        <taxon>Gammaproteobacteria</taxon>
        <taxon>Enterobacterales</taxon>
        <taxon>Enterobacteriaceae</taxon>
        <taxon>Salmonella</taxon>
    </lineage>
</organism>
<sequence length="372" mass="42871">MKIGLYSVNDKAMFDALNQTKVTHEDMKSLFFKRGIIISKDTKRKTLALDFSKNFHGYYDFEYLSEILGSVGRREKVSINIVNSTISLSDMEVTIKSICEELQKEGDVTNINYTEKGFEVSVKYVKLDFKMSEFRQSSSREAKIQVELNDEGEYITRFPQNAKAHEFNELLIKKIKETNNDEPVSLEEISLETVKDSNERSRFFKELIVSMPNYKCVDVSDVYVTHPVLEVKKSSESEDDDSDEDDDAVIDTGYHISKASLKGRGVLESPELEELLSNGFYITKIIWSSVVEGFKDSDKYEFEAQFVDPDKCKLFSYLVRGCYKYKKVNVFTNRQNVDKEKENVLLLSIEKTAREISNRIISLNTLEVVTEK</sequence>
<proteinExistence type="predicted"/>
<gene>
    <name evidence="1" type="ORF">DUX41_13300</name>
</gene>
<reference evidence="1" key="1">
    <citation type="submission" date="2018-07" db="EMBL/GenBank/DDBJ databases">
        <authorList>
            <consortium name="PulseNet: The National Subtyping Network for Foodborne Disease Surveillance"/>
            <person name="Tarr C.L."/>
            <person name="Trees E."/>
            <person name="Katz L.S."/>
            <person name="Carleton-Romer H.A."/>
            <person name="Stroika S."/>
            <person name="Kucerova Z."/>
            <person name="Roache K.F."/>
            <person name="Sabol A.L."/>
            <person name="Besser J."/>
            <person name="Gerner-Smidt P."/>
        </authorList>
    </citation>
    <scope>NUCLEOTIDE SEQUENCE</scope>
    <source>
        <strain evidence="1">PNUSAS044305</strain>
    </source>
</reference>
<dbReference type="AlphaFoldDB" id="A0A5U0WPV2"/>
<name>A0A5U0WPV2_SALER</name>